<dbReference type="EMBL" id="CARXXK010000001">
    <property type="protein sequence ID" value="CAI6351310.1"/>
    <property type="molecule type" value="Genomic_DNA"/>
</dbReference>
<accession>A0AAV0W6B7</accession>
<evidence type="ECO:0000313" key="1">
    <source>
        <dbReference type="EMBL" id="CAI6351310.1"/>
    </source>
</evidence>
<reference evidence="1 2" key="1">
    <citation type="submission" date="2023-01" db="EMBL/GenBank/DDBJ databases">
        <authorList>
            <person name="Whitehead M."/>
        </authorList>
    </citation>
    <scope>NUCLEOTIDE SEQUENCE [LARGE SCALE GENOMIC DNA]</scope>
</reference>
<comment type="caution">
    <text evidence="1">The sequence shown here is derived from an EMBL/GenBank/DDBJ whole genome shotgun (WGS) entry which is preliminary data.</text>
</comment>
<dbReference type="GO" id="GO:0008270">
    <property type="term" value="F:zinc ion binding"/>
    <property type="evidence" value="ECO:0007669"/>
    <property type="project" value="InterPro"/>
</dbReference>
<gene>
    <name evidence="1" type="ORF">MEUPH1_LOCUS7668</name>
</gene>
<dbReference type="InterPro" id="IPR036875">
    <property type="entry name" value="Znf_CCHC_sf"/>
</dbReference>
<organism evidence="1 2">
    <name type="scientific">Macrosiphum euphorbiae</name>
    <name type="common">potato aphid</name>
    <dbReference type="NCBI Taxonomy" id="13131"/>
    <lineage>
        <taxon>Eukaryota</taxon>
        <taxon>Metazoa</taxon>
        <taxon>Ecdysozoa</taxon>
        <taxon>Arthropoda</taxon>
        <taxon>Hexapoda</taxon>
        <taxon>Insecta</taxon>
        <taxon>Pterygota</taxon>
        <taxon>Neoptera</taxon>
        <taxon>Paraneoptera</taxon>
        <taxon>Hemiptera</taxon>
        <taxon>Sternorrhyncha</taxon>
        <taxon>Aphidomorpha</taxon>
        <taxon>Aphidoidea</taxon>
        <taxon>Aphididae</taxon>
        <taxon>Macrosiphini</taxon>
        <taxon>Macrosiphum</taxon>
    </lineage>
</organism>
<dbReference type="Gene3D" id="4.10.60.10">
    <property type="entry name" value="Zinc finger, CCHC-type"/>
    <property type="match status" value="1"/>
</dbReference>
<protein>
    <submittedName>
        <fullName evidence="1">Uncharacterized protein</fullName>
    </submittedName>
</protein>
<dbReference type="GO" id="GO:0003676">
    <property type="term" value="F:nucleic acid binding"/>
    <property type="evidence" value="ECO:0007669"/>
    <property type="project" value="InterPro"/>
</dbReference>
<name>A0AAV0W6B7_9HEMI</name>
<sequence>MIFEVKSSIRSPVRCNRCLRFGHTQKYYRWGPRYSHCGETKHWIESCPYSQATDPALIESSLSSLLNIPNSNFPA</sequence>
<dbReference type="SUPFAM" id="SSF57756">
    <property type="entry name" value="Retrovirus zinc finger-like domains"/>
    <property type="match status" value="1"/>
</dbReference>
<keyword evidence="2" id="KW-1185">Reference proteome</keyword>
<proteinExistence type="predicted"/>
<dbReference type="Proteomes" id="UP001160148">
    <property type="component" value="Unassembled WGS sequence"/>
</dbReference>
<evidence type="ECO:0000313" key="2">
    <source>
        <dbReference type="Proteomes" id="UP001160148"/>
    </source>
</evidence>
<dbReference type="AlphaFoldDB" id="A0AAV0W6B7"/>